<dbReference type="Gene3D" id="3.60.20.40">
    <property type="match status" value="1"/>
</dbReference>
<dbReference type="PANTHER" id="PTHR43881:SF1">
    <property type="entry name" value="GAMMA-GLUTAMYLTRANSPEPTIDASE (AFU_ORTHOLOGUE AFUA_4G13580)"/>
    <property type="match status" value="1"/>
</dbReference>
<name>A0A9P4YQT0_9HYPO</name>
<dbReference type="Pfam" id="PF01019">
    <property type="entry name" value="G_glu_transpept"/>
    <property type="match status" value="1"/>
</dbReference>
<dbReference type="PRINTS" id="PR01210">
    <property type="entry name" value="GGTRANSPTASE"/>
</dbReference>
<dbReference type="InterPro" id="IPR043138">
    <property type="entry name" value="GGT_lsub"/>
</dbReference>
<dbReference type="Proteomes" id="UP000749293">
    <property type="component" value="Unassembled WGS sequence"/>
</dbReference>
<dbReference type="EMBL" id="JAANYQ010000019">
    <property type="protein sequence ID" value="KAF4120097.1"/>
    <property type="molecule type" value="Genomic_DNA"/>
</dbReference>
<sequence>MPLPSSSIFPPASASYIRFPSRRSVVHSTEGIVSCSQPLAAQCGLGILRAGGNAADAAVAVGKSSATCTPIREENEQFSVNKGGCAAAALNVTEPCSTGIGGDVFLLFWDAKQKKVNAMNGSGRSGAKYDIDKVRGALGLKDGDRGNIPMTSIHAITVPGAPAGWFDTHQNFGSGKVSMSDILAPAIKLAEKGFPVSEITSHSWNLHEKLLREASPNYRELLKRDPSAKDGFRAPHAGEIMKNPDLARTFRTLAEEGREGFYTGRIAEEIIKQIKARGGYMELDDLKHHLDSKSEPVDPISIKFYGQGLRDSPESQGGIELWEHPPNGQGIVALMSMGIIQELEKQGKIPTFKPEDFNTAPYLHAIIESLRIAFSDTNWFVADPNVAEVPVKAMISPQYLAERAKLFDATKASQPMEPGKPHEFVSPALQTSDTVYFAVTDSEGNAASFINSNYEAFGSGIIPEGCGFTLQSRGANFSLDKSHPNRLEPRKRPYHTIIPGMATNISDGSLHSAFGVMGLFMQPQGHVQVLLGQIVGKLNPQQALDAPRVCIGGKMHEGKIMDWTVHVEDGMSQETVDGLIKLGHKVEIMSGIGRSMFGRGQIIRQSVDPVEGTPLWSAGSDMRADGAAYPL</sequence>
<dbReference type="InterPro" id="IPR052896">
    <property type="entry name" value="GGT-like_enzyme"/>
</dbReference>
<dbReference type="InterPro" id="IPR029055">
    <property type="entry name" value="Ntn_hydrolases_N"/>
</dbReference>
<evidence type="ECO:0000313" key="1">
    <source>
        <dbReference type="EMBL" id="KAF4120097.1"/>
    </source>
</evidence>
<accession>A0A9P4YQT0</accession>
<dbReference type="GeneID" id="55969736"/>
<dbReference type="RefSeq" id="XP_035318749.1">
    <property type="nucleotide sequence ID" value="XM_035465484.1"/>
</dbReference>
<dbReference type="Gene3D" id="1.10.246.130">
    <property type="match status" value="1"/>
</dbReference>
<dbReference type="GO" id="GO:0016787">
    <property type="term" value="F:hydrolase activity"/>
    <property type="evidence" value="ECO:0007669"/>
    <property type="project" value="UniProtKB-KW"/>
</dbReference>
<comment type="caution">
    <text evidence="1">The sequence shown here is derived from an EMBL/GenBank/DDBJ whole genome shotgun (WGS) entry which is preliminary data.</text>
</comment>
<dbReference type="SUPFAM" id="SSF56235">
    <property type="entry name" value="N-terminal nucleophile aminohydrolases (Ntn hydrolases)"/>
    <property type="match status" value="2"/>
</dbReference>
<reference evidence="1" key="1">
    <citation type="submission" date="2020-03" db="EMBL/GenBank/DDBJ databases">
        <title>Site-based positive gene gene selection in Geosmithia morbida across the United States reveals a broad range of putative effectors and factors for local host and environmental adapation.</title>
        <authorList>
            <person name="Onufrak A."/>
            <person name="Murdoch R.W."/>
            <person name="Gazis R."/>
            <person name="Huff M."/>
            <person name="Staton M."/>
            <person name="Klingeman W."/>
            <person name="Hadziabdic D."/>
        </authorList>
    </citation>
    <scope>NUCLEOTIDE SEQUENCE</scope>
    <source>
        <strain evidence="1">1262</strain>
    </source>
</reference>
<dbReference type="InterPro" id="IPR043137">
    <property type="entry name" value="GGT_ssub_C"/>
</dbReference>
<keyword evidence="2" id="KW-1185">Reference proteome</keyword>
<dbReference type="AlphaFoldDB" id="A0A9P4YQT0"/>
<dbReference type="PANTHER" id="PTHR43881">
    <property type="entry name" value="GAMMA-GLUTAMYLTRANSPEPTIDASE (AFU_ORTHOLOGUE AFUA_4G13580)"/>
    <property type="match status" value="1"/>
</dbReference>
<gene>
    <name evidence="1" type="ORF">GMORB2_3508</name>
</gene>
<keyword evidence="1" id="KW-0378">Hydrolase</keyword>
<proteinExistence type="predicted"/>
<protein>
    <submittedName>
        <fullName evidence="1">Gamma-glutamyltranspeptidase / glutathione hydrolase</fullName>
    </submittedName>
</protein>
<organism evidence="1 2">
    <name type="scientific">Geosmithia morbida</name>
    <dbReference type="NCBI Taxonomy" id="1094350"/>
    <lineage>
        <taxon>Eukaryota</taxon>
        <taxon>Fungi</taxon>
        <taxon>Dikarya</taxon>
        <taxon>Ascomycota</taxon>
        <taxon>Pezizomycotina</taxon>
        <taxon>Sordariomycetes</taxon>
        <taxon>Hypocreomycetidae</taxon>
        <taxon>Hypocreales</taxon>
        <taxon>Bionectriaceae</taxon>
        <taxon>Geosmithia</taxon>
    </lineage>
</organism>
<evidence type="ECO:0000313" key="2">
    <source>
        <dbReference type="Proteomes" id="UP000749293"/>
    </source>
</evidence>
<dbReference type="OrthoDB" id="2015213at2759"/>